<dbReference type="EMBL" id="LR797034">
    <property type="protein sequence ID" value="CAB4182524.1"/>
    <property type="molecule type" value="Genomic_DNA"/>
</dbReference>
<dbReference type="EMBL" id="LR798381">
    <property type="protein sequence ID" value="CAB5228072.1"/>
    <property type="molecule type" value="Genomic_DNA"/>
</dbReference>
<accession>A0A6J5PH54</accession>
<protein>
    <submittedName>
        <fullName evidence="2">Uncharacterized protein</fullName>
    </submittedName>
</protein>
<evidence type="ECO:0000313" key="4">
    <source>
        <dbReference type="EMBL" id="CAB4199886.1"/>
    </source>
</evidence>
<evidence type="ECO:0000313" key="5">
    <source>
        <dbReference type="EMBL" id="CAB4213561.1"/>
    </source>
</evidence>
<sequence length="83" mass="9311">MTENQRNAFGFGGKNQVWDEIMKTIQQSQETLWMHAISVNSKGEDRVHACGQADGVNMIYSLLLTLRQEARTLNGLTAEEDLA</sequence>
<dbReference type="EMBL" id="LR796863">
    <property type="protein sequence ID" value="CAB4171190.1"/>
    <property type="molecule type" value="Genomic_DNA"/>
</dbReference>
<evidence type="ECO:0000313" key="2">
    <source>
        <dbReference type="EMBL" id="CAB4171190.1"/>
    </source>
</evidence>
<dbReference type="EMBL" id="LR797297">
    <property type="protein sequence ID" value="CAB4199886.1"/>
    <property type="molecule type" value="Genomic_DNA"/>
</dbReference>
<evidence type="ECO:0000313" key="6">
    <source>
        <dbReference type="EMBL" id="CAB5228072.1"/>
    </source>
</evidence>
<gene>
    <name evidence="3" type="ORF">UFOVP1094_10</name>
    <name evidence="4" type="ORF">UFOVP1342_10</name>
    <name evidence="5" type="ORF">UFOVP1450_48</name>
    <name evidence="6" type="ORF">UFOVP1539_53</name>
    <name evidence="1" type="ORF">UFOVP297_41</name>
    <name evidence="2" type="ORF">UFOVP917_8</name>
</gene>
<evidence type="ECO:0000313" key="3">
    <source>
        <dbReference type="EMBL" id="CAB4182524.1"/>
    </source>
</evidence>
<proteinExistence type="predicted"/>
<dbReference type="EMBL" id="LR796310">
    <property type="protein sequence ID" value="CAB4136271.1"/>
    <property type="molecule type" value="Genomic_DNA"/>
</dbReference>
<evidence type="ECO:0000313" key="1">
    <source>
        <dbReference type="EMBL" id="CAB4136271.1"/>
    </source>
</evidence>
<organism evidence="2">
    <name type="scientific">uncultured Caudovirales phage</name>
    <dbReference type="NCBI Taxonomy" id="2100421"/>
    <lineage>
        <taxon>Viruses</taxon>
        <taxon>Duplodnaviria</taxon>
        <taxon>Heunggongvirae</taxon>
        <taxon>Uroviricota</taxon>
        <taxon>Caudoviricetes</taxon>
        <taxon>Peduoviridae</taxon>
        <taxon>Maltschvirus</taxon>
        <taxon>Maltschvirus maltsch</taxon>
    </lineage>
</organism>
<name>A0A6J5PH54_9CAUD</name>
<reference evidence="2" key="1">
    <citation type="submission" date="2020-05" db="EMBL/GenBank/DDBJ databases">
        <authorList>
            <person name="Chiriac C."/>
            <person name="Salcher M."/>
            <person name="Ghai R."/>
            <person name="Kavagutti S V."/>
        </authorList>
    </citation>
    <scope>NUCLEOTIDE SEQUENCE</scope>
</reference>
<dbReference type="EMBL" id="LR797400">
    <property type="protein sequence ID" value="CAB4213561.1"/>
    <property type="molecule type" value="Genomic_DNA"/>
</dbReference>